<proteinExistence type="predicted"/>
<dbReference type="GO" id="GO:0080008">
    <property type="term" value="C:Cul4-RING E3 ubiquitin ligase complex"/>
    <property type="evidence" value="ECO:0007669"/>
    <property type="project" value="TreeGrafter"/>
</dbReference>
<dbReference type="EMBL" id="RCHS01003951">
    <property type="protein sequence ID" value="RMX38720.1"/>
    <property type="molecule type" value="Genomic_DNA"/>
</dbReference>
<keyword evidence="1" id="KW-0677">Repeat</keyword>
<evidence type="ECO:0000259" key="3">
    <source>
        <dbReference type="Pfam" id="PF13271"/>
    </source>
</evidence>
<dbReference type="Pfam" id="PF13374">
    <property type="entry name" value="TPR_10"/>
    <property type="match status" value="1"/>
</dbReference>
<dbReference type="STRING" id="46731.A0A3M6TBG2"/>
<sequence length="1190" mass="134686">MPKLRDGSSLCTARSETARRQVIRPFVCSTFKDFHAERDFLQEKIFPQLNKICNERGTSFIPVDLRWNKSQSQQNSEHVLRLCLDSIGRCAPFFICLLGDRYGVHRAAESEVKDPATEEWLDKNFETAAACGYEWLLEEDNRYNSITELEIVQASFRKKYDYGYFYFRNPTHLEEKLQDIDPSQKESVLSVYKPEKSEYAARKLRELKQQTIDTELPVRHYTTLEELGDLLIKDWMAVIDLLYPPIDPHVFRSTESEVFREWSAHEAFAEARRQVFVRTPRIREMVEVLSLHAEVEQGIKRRSSMMVPSAVLGTFMTSLPGSEKETLPPVLVLAGESGCGKSTLVSHWLKLITASHPQLVTIPHFVGCDSGSTDVTNFMRRCTSELRLHYLDSDLDDSNDIKDLSDFTRVIEAFRAALTLGPSVIVLDGGDHLGHALDVPAFTVKEMQWLPSSVPVSCRVIITTTKSDMTYRALSQRKDVNCIDVPQLFDVRGKTDLLREYVGSNYNFLGSSRISKITSSSLAHLPLYYVALACELRVFGAHKNAEKLLESYVHASTLFDLWSLIFRRWTHEYGWLRPAVSRGPVPAIKAQVSRDRMNSGWVADVLRLFVLSREGLSEHEALSALMIMGYVRNYEVTKAHWEMLRLIAEHVLTEMPSGLLTFPHQSARGAIEIALLGNLTSPSQERPVSPLFKGSWERQKQQGHTVLTSLFSTQPSSGRTVDELPWQLNMGGNMEALCKTICEPRVFVRLLNSSSEKRRKIDLQSYWRVLKKANRKPEEVLYQMAIQSSERLHDESKEVTTREVGSASSKTNDSSAIDKLCRKANDDALSQLEIALVHYFAGKFLGENGHDQMAHTLLLNAYKMAYPVISVKDIYLMCDIQESLGNFYLKLSEPSKAAFWFNGAFKSAGEMARTSDLVEHEALIGRLLNYIALCQLPSHVPLPPEVHSRSRAPTRNGRVKTPNSGREREKTEEMGSENIGTILDEALRHMKIVQMFPGQSSVYSHMGLLAARQRRREDAESLFRKSLSMREQWYGSCHPLVAEIYDALASLSCSDAAESPDVATAEEMFRRALHMREDLLGQSHLLVANTLFKLGKLLQAKGTKDAIREAKLLFQRALDIRTSKQGVYHAETKTIRRALMSLETVDVGAKFSGKGSGKEKELLALEGVRSRPLTKASSRVDFRQASASQY</sequence>
<dbReference type="OrthoDB" id="2325716at2759"/>
<dbReference type="PANTHER" id="PTHR19860">
    <property type="entry name" value="DDB1- AND CUL4-ASSOCIATED FACTOR 12-RELATED"/>
    <property type="match status" value="1"/>
</dbReference>
<name>A0A3M6TBG2_POCDA</name>
<dbReference type="Gene3D" id="1.25.40.10">
    <property type="entry name" value="Tetratricopeptide repeat domain"/>
    <property type="match status" value="1"/>
</dbReference>
<protein>
    <recommendedName>
        <fullName evidence="3">DUF4062 domain-containing protein</fullName>
    </recommendedName>
</protein>
<evidence type="ECO:0000256" key="1">
    <source>
        <dbReference type="ARBA" id="ARBA00022737"/>
    </source>
</evidence>
<dbReference type="Gene3D" id="3.40.50.300">
    <property type="entry name" value="P-loop containing nucleotide triphosphate hydrolases"/>
    <property type="match status" value="1"/>
</dbReference>
<keyword evidence="5" id="KW-1185">Reference proteome</keyword>
<feature type="domain" description="DUF4062" evidence="3">
    <location>
        <begin position="26"/>
        <end position="105"/>
    </location>
</feature>
<dbReference type="SUPFAM" id="SSF52540">
    <property type="entry name" value="P-loop containing nucleoside triphosphate hydrolases"/>
    <property type="match status" value="1"/>
</dbReference>
<dbReference type="InterPro" id="IPR025139">
    <property type="entry name" value="DUF4062"/>
</dbReference>
<dbReference type="PANTHER" id="PTHR19860:SF18">
    <property type="entry name" value="DUF4062 DOMAIN-CONTAINING PROTEIN"/>
    <property type="match status" value="1"/>
</dbReference>
<evidence type="ECO:0000313" key="5">
    <source>
        <dbReference type="Proteomes" id="UP000275408"/>
    </source>
</evidence>
<evidence type="ECO:0000256" key="2">
    <source>
        <dbReference type="SAM" id="MobiDB-lite"/>
    </source>
</evidence>
<dbReference type="InterPro" id="IPR027417">
    <property type="entry name" value="P-loop_NTPase"/>
</dbReference>
<accession>A0A3M6TBG2</accession>
<dbReference type="InterPro" id="IPR051191">
    <property type="entry name" value="DCAF12"/>
</dbReference>
<reference evidence="4 5" key="1">
    <citation type="journal article" date="2018" name="Sci. Rep.">
        <title>Comparative analysis of the Pocillopora damicornis genome highlights role of immune system in coral evolution.</title>
        <authorList>
            <person name="Cunning R."/>
            <person name="Bay R.A."/>
            <person name="Gillette P."/>
            <person name="Baker A.C."/>
            <person name="Traylor-Knowles N."/>
        </authorList>
    </citation>
    <scope>NUCLEOTIDE SEQUENCE [LARGE SCALE GENOMIC DNA]</scope>
    <source>
        <strain evidence="4">RSMAS</strain>
        <tissue evidence="4">Whole animal</tissue>
    </source>
</reference>
<organism evidence="4 5">
    <name type="scientific">Pocillopora damicornis</name>
    <name type="common">Cauliflower coral</name>
    <name type="synonym">Millepora damicornis</name>
    <dbReference type="NCBI Taxonomy" id="46731"/>
    <lineage>
        <taxon>Eukaryota</taxon>
        <taxon>Metazoa</taxon>
        <taxon>Cnidaria</taxon>
        <taxon>Anthozoa</taxon>
        <taxon>Hexacorallia</taxon>
        <taxon>Scleractinia</taxon>
        <taxon>Astrocoeniina</taxon>
        <taxon>Pocilloporidae</taxon>
        <taxon>Pocillopora</taxon>
    </lineage>
</organism>
<dbReference type="SUPFAM" id="SSF48452">
    <property type="entry name" value="TPR-like"/>
    <property type="match status" value="1"/>
</dbReference>
<gene>
    <name evidence="4" type="ORF">pdam_00012455</name>
</gene>
<dbReference type="Pfam" id="PF13271">
    <property type="entry name" value="DUF4062"/>
    <property type="match status" value="1"/>
</dbReference>
<dbReference type="AlphaFoldDB" id="A0A3M6TBG2"/>
<dbReference type="InterPro" id="IPR011990">
    <property type="entry name" value="TPR-like_helical_dom_sf"/>
</dbReference>
<dbReference type="Proteomes" id="UP000275408">
    <property type="component" value="Unassembled WGS sequence"/>
</dbReference>
<feature type="region of interest" description="Disordered" evidence="2">
    <location>
        <begin position="944"/>
        <end position="975"/>
    </location>
</feature>
<evidence type="ECO:0000313" key="4">
    <source>
        <dbReference type="EMBL" id="RMX38720.1"/>
    </source>
</evidence>
<comment type="caution">
    <text evidence="4">The sequence shown here is derived from an EMBL/GenBank/DDBJ whole genome shotgun (WGS) entry which is preliminary data.</text>
</comment>